<dbReference type="GO" id="GO:0003824">
    <property type="term" value="F:catalytic activity"/>
    <property type="evidence" value="ECO:0007669"/>
    <property type="project" value="InterPro"/>
</dbReference>
<feature type="domain" description="Endonuclease/exonuclease/phosphatase" evidence="1">
    <location>
        <begin position="6"/>
        <end position="122"/>
    </location>
</feature>
<dbReference type="VEuPathDB" id="VectorBase:RSAN_036040"/>
<keyword evidence="3" id="KW-1185">Reference proteome</keyword>
<dbReference type="AlphaFoldDB" id="A0A9D4PL61"/>
<organism evidence="2 3">
    <name type="scientific">Rhipicephalus sanguineus</name>
    <name type="common">Brown dog tick</name>
    <name type="synonym">Ixodes sanguineus</name>
    <dbReference type="NCBI Taxonomy" id="34632"/>
    <lineage>
        <taxon>Eukaryota</taxon>
        <taxon>Metazoa</taxon>
        <taxon>Ecdysozoa</taxon>
        <taxon>Arthropoda</taxon>
        <taxon>Chelicerata</taxon>
        <taxon>Arachnida</taxon>
        <taxon>Acari</taxon>
        <taxon>Parasitiformes</taxon>
        <taxon>Ixodida</taxon>
        <taxon>Ixodoidea</taxon>
        <taxon>Ixodidae</taxon>
        <taxon>Rhipicephalinae</taxon>
        <taxon>Rhipicephalus</taxon>
        <taxon>Rhipicephalus</taxon>
    </lineage>
</organism>
<dbReference type="EMBL" id="JABSTV010001253">
    <property type="protein sequence ID" value="KAH7944638.1"/>
    <property type="molecule type" value="Genomic_DNA"/>
</dbReference>
<dbReference type="InterPro" id="IPR005135">
    <property type="entry name" value="Endo/exonuclease/phosphatase"/>
</dbReference>
<evidence type="ECO:0000259" key="1">
    <source>
        <dbReference type="Pfam" id="PF14529"/>
    </source>
</evidence>
<gene>
    <name evidence="2" type="ORF">HPB52_022964</name>
</gene>
<dbReference type="Proteomes" id="UP000821837">
    <property type="component" value="Unassembled WGS sequence"/>
</dbReference>
<evidence type="ECO:0000313" key="3">
    <source>
        <dbReference type="Proteomes" id="UP000821837"/>
    </source>
</evidence>
<dbReference type="VEuPathDB" id="VectorBase:RSAN_053310"/>
<accession>A0A9D4PL61</accession>
<name>A0A9D4PL61_RHISA</name>
<reference evidence="2" key="2">
    <citation type="submission" date="2021-09" db="EMBL/GenBank/DDBJ databases">
        <authorList>
            <person name="Jia N."/>
            <person name="Wang J."/>
            <person name="Shi W."/>
            <person name="Du L."/>
            <person name="Sun Y."/>
            <person name="Zhan W."/>
            <person name="Jiang J."/>
            <person name="Wang Q."/>
            <person name="Zhang B."/>
            <person name="Ji P."/>
            <person name="Sakyi L.B."/>
            <person name="Cui X."/>
            <person name="Yuan T."/>
            <person name="Jiang B."/>
            <person name="Yang W."/>
            <person name="Lam T.T.-Y."/>
            <person name="Chang Q."/>
            <person name="Ding S."/>
            <person name="Wang X."/>
            <person name="Zhu J."/>
            <person name="Ruan X."/>
            <person name="Zhao L."/>
            <person name="Wei J."/>
            <person name="Que T."/>
            <person name="Du C."/>
            <person name="Cheng J."/>
            <person name="Dai P."/>
            <person name="Han X."/>
            <person name="Huang E."/>
            <person name="Gao Y."/>
            <person name="Liu J."/>
            <person name="Shao H."/>
            <person name="Ye R."/>
            <person name="Li L."/>
            <person name="Wei W."/>
            <person name="Wang X."/>
            <person name="Wang C."/>
            <person name="Huo Q."/>
            <person name="Li W."/>
            <person name="Guo W."/>
            <person name="Chen H."/>
            <person name="Chen S."/>
            <person name="Zhou L."/>
            <person name="Zhou L."/>
            <person name="Ni X."/>
            <person name="Tian J."/>
            <person name="Zhou Y."/>
            <person name="Sheng Y."/>
            <person name="Liu T."/>
            <person name="Pan Y."/>
            <person name="Xia L."/>
            <person name="Li J."/>
            <person name="Zhao F."/>
            <person name="Cao W."/>
        </authorList>
    </citation>
    <scope>NUCLEOTIDE SEQUENCE</scope>
    <source>
        <strain evidence="2">Rsan-2018</strain>
        <tissue evidence="2">Larvae</tissue>
    </source>
</reference>
<reference evidence="2" key="1">
    <citation type="journal article" date="2020" name="Cell">
        <title>Large-Scale Comparative Analyses of Tick Genomes Elucidate Their Genetic Diversity and Vector Capacities.</title>
        <authorList>
            <consortium name="Tick Genome and Microbiome Consortium (TIGMIC)"/>
            <person name="Jia N."/>
            <person name="Wang J."/>
            <person name="Shi W."/>
            <person name="Du L."/>
            <person name="Sun Y."/>
            <person name="Zhan W."/>
            <person name="Jiang J.F."/>
            <person name="Wang Q."/>
            <person name="Zhang B."/>
            <person name="Ji P."/>
            <person name="Bell-Sakyi L."/>
            <person name="Cui X.M."/>
            <person name="Yuan T.T."/>
            <person name="Jiang B.G."/>
            <person name="Yang W.F."/>
            <person name="Lam T.T."/>
            <person name="Chang Q.C."/>
            <person name="Ding S.J."/>
            <person name="Wang X.J."/>
            <person name="Zhu J.G."/>
            <person name="Ruan X.D."/>
            <person name="Zhao L."/>
            <person name="Wei J.T."/>
            <person name="Ye R.Z."/>
            <person name="Que T.C."/>
            <person name="Du C.H."/>
            <person name="Zhou Y.H."/>
            <person name="Cheng J.X."/>
            <person name="Dai P.F."/>
            <person name="Guo W.B."/>
            <person name="Han X.H."/>
            <person name="Huang E.J."/>
            <person name="Li L.F."/>
            <person name="Wei W."/>
            <person name="Gao Y.C."/>
            <person name="Liu J.Z."/>
            <person name="Shao H.Z."/>
            <person name="Wang X."/>
            <person name="Wang C.C."/>
            <person name="Yang T.C."/>
            <person name="Huo Q.B."/>
            <person name="Li W."/>
            <person name="Chen H.Y."/>
            <person name="Chen S.E."/>
            <person name="Zhou L.G."/>
            <person name="Ni X.B."/>
            <person name="Tian J.H."/>
            <person name="Sheng Y."/>
            <person name="Liu T."/>
            <person name="Pan Y.S."/>
            <person name="Xia L.Y."/>
            <person name="Li J."/>
            <person name="Zhao F."/>
            <person name="Cao W.C."/>
        </authorList>
    </citation>
    <scope>NUCLEOTIDE SEQUENCE</scope>
    <source>
        <strain evidence="2">Rsan-2018</strain>
    </source>
</reference>
<dbReference type="Gene3D" id="3.60.10.10">
    <property type="entry name" value="Endonuclease/exonuclease/phosphatase"/>
    <property type="match status" value="1"/>
</dbReference>
<dbReference type="Pfam" id="PF14529">
    <property type="entry name" value="Exo_endo_phos_2"/>
    <property type="match status" value="1"/>
</dbReference>
<protein>
    <recommendedName>
        <fullName evidence="1">Endonuclease/exonuclease/phosphatase domain-containing protein</fullName>
    </recommendedName>
</protein>
<comment type="caution">
    <text evidence="2">The sequence shown here is derived from an EMBL/GenBank/DDBJ whole genome shotgun (WGS) entry which is preliminary data.</text>
</comment>
<sequence>MRRGVLILNVYSSPRRRDERFYGPIGKAVKMATDSGIPLIVAGGFNAPHSTWGYVRDSPKGTSICKAIQNFNLMLLTDCGFSTRLGNSVTRPSTPDLSLVAYGGKSSWRNMGEDLGSDHFIIETTLHSQCKTIRIQRIIDRDLFRSSRRDKGPPKDYEDWIETLFSDVAASTKEIEFEDDFFPTIDSHLAHLFKAKKALKERWLEKKLNMTLRKRIAKINAEIASYSKVLEQKHWVEMCDKVDGQMRVGGKWNLLKHLLKPTDTRAAQRSAIEIFVHRALTLRSKDSIMTDLARIHLPLDTTSSTPPPGYAGRDSDERENALFVDASRSGPNIFVAAVVDISGRTVSAASVKTRSVGVAEQVAISLALTTKDPCPIFSDSMTAVREPAKRSGTFGSRPLRERCPPRVFRNPQRARRVARNTGGPPAHLLDHDYMGAAQPAMRPTHPPPLHPGRQTPVRQMHAAAAELAADQRCLLALQEQLLLHNAQQWEAIRQHLSAIESAQQRQADALAEIARVLRDAFGGVQQPRRTQGDS</sequence>
<dbReference type="SUPFAM" id="SSF56219">
    <property type="entry name" value="DNase I-like"/>
    <property type="match status" value="1"/>
</dbReference>
<evidence type="ECO:0000313" key="2">
    <source>
        <dbReference type="EMBL" id="KAH7944638.1"/>
    </source>
</evidence>
<proteinExistence type="predicted"/>
<dbReference type="InterPro" id="IPR036691">
    <property type="entry name" value="Endo/exonu/phosph_ase_sf"/>
</dbReference>